<accession>A0ABQ0PYK6</accession>
<evidence type="ECO:0000313" key="1">
    <source>
        <dbReference type="EMBL" id="GBQ84819.1"/>
    </source>
</evidence>
<dbReference type="Proteomes" id="UP001065047">
    <property type="component" value="Unassembled WGS sequence"/>
</dbReference>
<dbReference type="RefSeq" id="WP_061505600.1">
    <property type="nucleotide sequence ID" value="NZ_BAPF01000050.1"/>
</dbReference>
<evidence type="ECO:0000313" key="2">
    <source>
        <dbReference type="Proteomes" id="UP001065047"/>
    </source>
</evidence>
<name>A0ABQ0PYK6_9PROT</name>
<evidence type="ECO:0008006" key="3">
    <source>
        <dbReference type="Google" id="ProtNLM"/>
    </source>
</evidence>
<sequence length="110" mass="11756">MPIPTNLSEVDEQFVICPLSSDGQMIAVWGEEAPDGTRTPYLFSSREAAAQAIKECVAEPEALAARARGDKLDELKAASVNDPEVAVLLQRDFPDFVPASTSTEAEPPAP</sequence>
<dbReference type="EMBL" id="BAPF01000050">
    <property type="protein sequence ID" value="GBQ84819.1"/>
    <property type="molecule type" value="Genomic_DNA"/>
</dbReference>
<gene>
    <name evidence="1" type="ORF">AA14337_2921</name>
</gene>
<comment type="caution">
    <text evidence="1">The sequence shown here is derived from an EMBL/GenBank/DDBJ whole genome shotgun (WGS) entry which is preliminary data.</text>
</comment>
<proteinExistence type="predicted"/>
<protein>
    <recommendedName>
        <fullName evidence="3">Phage protein</fullName>
    </recommendedName>
</protein>
<keyword evidence="2" id="KW-1185">Reference proteome</keyword>
<dbReference type="GeneID" id="29556923"/>
<organism evidence="1 2">
    <name type="scientific">Acetobacter malorum DSM 14337</name>
    <dbReference type="NCBI Taxonomy" id="1307910"/>
    <lineage>
        <taxon>Bacteria</taxon>
        <taxon>Pseudomonadati</taxon>
        <taxon>Pseudomonadota</taxon>
        <taxon>Alphaproteobacteria</taxon>
        <taxon>Acetobacterales</taxon>
        <taxon>Acetobacteraceae</taxon>
        <taxon>Acetobacter</taxon>
    </lineage>
</organism>
<reference evidence="1" key="1">
    <citation type="submission" date="2013-04" db="EMBL/GenBank/DDBJ databases">
        <title>The genome sequencing project of 58 acetic acid bacteria.</title>
        <authorList>
            <person name="Okamoto-Kainuma A."/>
            <person name="Ishikawa M."/>
            <person name="Umino S."/>
            <person name="Koizumi Y."/>
            <person name="Shiwa Y."/>
            <person name="Yoshikawa H."/>
            <person name="Matsutani M."/>
            <person name="Matsushita K."/>
        </authorList>
    </citation>
    <scope>NUCLEOTIDE SEQUENCE</scope>
    <source>
        <strain evidence="1">DSM 14337</strain>
    </source>
</reference>